<accession>G4RN16</accession>
<name>G4RN16_THETK</name>
<gene>
    <name evidence="1" type="ordered locus">TTX_0284</name>
</gene>
<dbReference type="PaxDb" id="768679-TTX_0284"/>
<dbReference type="EMBL" id="FN869859">
    <property type="protein sequence ID" value="CCC80960.1"/>
    <property type="molecule type" value="Genomic_DNA"/>
</dbReference>
<dbReference type="OrthoDB" id="28767at2157"/>
<dbReference type="KEGG" id="ttn:TTX_0284"/>
<dbReference type="PATRIC" id="fig|768679.9.peg.300"/>
<evidence type="ECO:0000313" key="2">
    <source>
        <dbReference type="Proteomes" id="UP000002654"/>
    </source>
</evidence>
<proteinExistence type="predicted"/>
<dbReference type="STRING" id="768679.TTX_0284"/>
<protein>
    <submittedName>
        <fullName evidence="1">Uncharacterized protein</fullName>
    </submittedName>
</protein>
<dbReference type="Proteomes" id="UP000002654">
    <property type="component" value="Chromosome"/>
</dbReference>
<dbReference type="eggNOG" id="arCOG07745">
    <property type="taxonomic scope" value="Archaea"/>
</dbReference>
<dbReference type="GeneID" id="11263293"/>
<dbReference type="HOGENOM" id="CLU_453904_0_0_2"/>
<organism evidence="1 2">
    <name type="scientific">Thermoproteus tenax (strain ATCC 35583 / DSM 2078 / JCM 9277 / NBRC 100435 / Kra 1)</name>
    <dbReference type="NCBI Taxonomy" id="768679"/>
    <lineage>
        <taxon>Archaea</taxon>
        <taxon>Thermoproteota</taxon>
        <taxon>Thermoprotei</taxon>
        <taxon>Thermoproteales</taxon>
        <taxon>Thermoproteaceae</taxon>
        <taxon>Thermoproteus</taxon>
    </lineage>
</organism>
<sequence length="587" mass="62759">MGGGAPRGGASTDVRLALALALVAAALYLYYAAPLYPHITVVVEGPGGSPQPGAFVQVYALLPPGVNRSLVLIWNGTTDGEGRAYVPLDRLAPIARKWAEKGFGGAHVGLEVIATYSSSTALLTRFLFVTYTPGRVIGANNPLGLLYYSKTVVVRLEQVRINDSAGSRGFSALQPTPPTPSPSLCAHSGVPVWEEVWDYQTPTMYIPIIWLYDRMGYKAGGNIMGLFSPSTTTDFAAGLALTPSTELSSSDIGEAEFEFAGTSFSSTTSAFNYAYWGLDTSTYYPTSVALYVQGTLGTAEFQLYCYIPSDPYGQWVPVDYYAVEVYIQSADLSKIYSSGSVGTAPVNNMVNILSQYGYLGYYPLDYYQRSSNGFYGYGFINWGFSWSIPAGALLWSALQEAGAAPPPYSEAIAAALVVVASFSSTTTIPQAVSFTVGSSLPPYGDVLVSYLAIPYQNGGDLQPFMAGVIIEPSTSYTVNTTLAISGPNVVPIQCGLYNVTFYVYPYIGSSPLLVPGGSVNYQIYDDVTGQLVASGSVGVPWHKPAVIRVVLYPGTYTLVVQYAGYNDGPITYRPSTSQIQTTIGEEC</sequence>
<dbReference type="RefSeq" id="WP_014126217.1">
    <property type="nucleotide sequence ID" value="NC_016070.1"/>
</dbReference>
<keyword evidence="2" id="KW-1185">Reference proteome</keyword>
<dbReference type="AlphaFoldDB" id="G4RN16"/>
<reference evidence="1 2" key="1">
    <citation type="journal article" date="2011" name="PLoS ONE">
        <title>The complete genome sequence of Thermoproteus tenax: a physiologically versatile member of the Crenarchaeota.</title>
        <authorList>
            <person name="Siebers B."/>
            <person name="Zaparty M."/>
            <person name="Raddatz G."/>
            <person name="Tjaden B."/>
            <person name="Albers S.V."/>
            <person name="Bell S.D."/>
            <person name="Blombach F."/>
            <person name="Kletzin A."/>
            <person name="Kyrpides N."/>
            <person name="Lanz C."/>
            <person name="Plagens A."/>
            <person name="Rampp M."/>
            <person name="Rosinus A."/>
            <person name="von Jan M."/>
            <person name="Makarova K.S."/>
            <person name="Klenk H.P."/>
            <person name="Schuster S.C."/>
            <person name="Hensel R."/>
        </authorList>
    </citation>
    <scope>NUCLEOTIDE SEQUENCE [LARGE SCALE GENOMIC DNA]</scope>
    <source>
        <strain evidence="2">ATCC 35583 / DSM 2078 / JCM 9277 / NBRC 100435 / Kra 1</strain>
    </source>
</reference>
<evidence type="ECO:0000313" key="1">
    <source>
        <dbReference type="EMBL" id="CCC80960.1"/>
    </source>
</evidence>